<evidence type="ECO:0000256" key="1">
    <source>
        <dbReference type="SAM" id="MobiDB-lite"/>
    </source>
</evidence>
<dbReference type="Proteomes" id="UP001596012">
    <property type="component" value="Unassembled WGS sequence"/>
</dbReference>
<sequence>MTLDTSTPSDGCTGMTARSGTSDRGATHIWVPFRDTSLYVEFADEAGEAARTSDRRGLLADAVPQDGITRDDRYGSPMWRIDVRRLHAVVEALWNEDDRQVRIHLDQAPRPRPGQRGAGPARRMT</sequence>
<gene>
    <name evidence="2" type="ORF">ACFPH6_37430</name>
</gene>
<name>A0ABV8YZT5_9ACTN</name>
<feature type="region of interest" description="Disordered" evidence="1">
    <location>
        <begin position="1"/>
        <end position="24"/>
    </location>
</feature>
<protein>
    <submittedName>
        <fullName evidence="2">Uncharacterized protein</fullName>
    </submittedName>
</protein>
<feature type="region of interest" description="Disordered" evidence="1">
    <location>
        <begin position="104"/>
        <end position="125"/>
    </location>
</feature>
<organism evidence="2 3">
    <name type="scientific">Streptomyces xiangluensis</name>
    <dbReference type="NCBI Taxonomy" id="2665720"/>
    <lineage>
        <taxon>Bacteria</taxon>
        <taxon>Bacillati</taxon>
        <taxon>Actinomycetota</taxon>
        <taxon>Actinomycetes</taxon>
        <taxon>Kitasatosporales</taxon>
        <taxon>Streptomycetaceae</taxon>
        <taxon>Streptomyces</taxon>
    </lineage>
</organism>
<dbReference type="EMBL" id="JBHSFG010000076">
    <property type="protein sequence ID" value="MFC4470117.1"/>
    <property type="molecule type" value="Genomic_DNA"/>
</dbReference>
<evidence type="ECO:0000313" key="2">
    <source>
        <dbReference type="EMBL" id="MFC4470117.1"/>
    </source>
</evidence>
<evidence type="ECO:0000313" key="3">
    <source>
        <dbReference type="Proteomes" id="UP001596012"/>
    </source>
</evidence>
<dbReference type="RefSeq" id="WP_386350315.1">
    <property type="nucleotide sequence ID" value="NZ_JBHSFG010000076.1"/>
</dbReference>
<proteinExistence type="predicted"/>
<comment type="caution">
    <text evidence="2">The sequence shown here is derived from an EMBL/GenBank/DDBJ whole genome shotgun (WGS) entry which is preliminary data.</text>
</comment>
<feature type="compositionally biased region" description="Low complexity" evidence="1">
    <location>
        <begin position="114"/>
        <end position="125"/>
    </location>
</feature>
<keyword evidence="3" id="KW-1185">Reference proteome</keyword>
<accession>A0ABV8YZT5</accession>
<reference evidence="3" key="1">
    <citation type="journal article" date="2019" name="Int. J. Syst. Evol. Microbiol.">
        <title>The Global Catalogue of Microorganisms (GCM) 10K type strain sequencing project: providing services to taxonomists for standard genome sequencing and annotation.</title>
        <authorList>
            <consortium name="The Broad Institute Genomics Platform"/>
            <consortium name="The Broad Institute Genome Sequencing Center for Infectious Disease"/>
            <person name="Wu L."/>
            <person name="Ma J."/>
        </authorList>
    </citation>
    <scope>NUCLEOTIDE SEQUENCE [LARGE SCALE GENOMIC DNA]</scope>
    <source>
        <strain evidence="3">DT43</strain>
    </source>
</reference>